<dbReference type="GO" id="GO:0015074">
    <property type="term" value="P:DNA integration"/>
    <property type="evidence" value="ECO:0007669"/>
    <property type="project" value="InterPro"/>
</dbReference>
<reference evidence="2" key="1">
    <citation type="submission" date="2018-03" db="EMBL/GenBank/DDBJ databases">
        <title>Cross-interface Injection: A General Nanoliter Liquid Handling Method Applied to Single Cells Genome Amplification Automated Nanoliter Liquid Handling Applied to Single Cell Multiple Displacement Amplification.</title>
        <authorList>
            <person name="Yun J."/>
            <person name="Xu P."/>
            <person name="Xu J."/>
            <person name="Dai X."/>
            <person name="Wang Y."/>
            <person name="Zheng X."/>
            <person name="Cao C."/>
            <person name="Yi Q."/>
            <person name="Zhu Y."/>
            <person name="Wang L."/>
            <person name="Dong Z."/>
            <person name="Huang Y."/>
            <person name="Huang L."/>
            <person name="Du W."/>
        </authorList>
    </citation>
    <scope>NUCLEOTIDE SEQUENCE [LARGE SCALE GENOMIC DNA]</scope>
    <source>
        <strain evidence="2">Z-D3-2</strain>
    </source>
</reference>
<dbReference type="Gene3D" id="1.10.443.10">
    <property type="entry name" value="Intergrase catalytic core"/>
    <property type="match status" value="1"/>
</dbReference>
<dbReference type="GO" id="GO:0003677">
    <property type="term" value="F:DNA binding"/>
    <property type="evidence" value="ECO:0007669"/>
    <property type="project" value="InterPro"/>
</dbReference>
<proteinExistence type="predicted"/>
<dbReference type="InterPro" id="IPR011010">
    <property type="entry name" value="DNA_brk_join_enz"/>
</dbReference>
<dbReference type="AlphaFoldDB" id="A0A2T4CZ52"/>
<dbReference type="InterPro" id="IPR013762">
    <property type="entry name" value="Integrase-like_cat_sf"/>
</dbReference>
<name>A0A2T4CZ52_9GAMM</name>
<dbReference type="SUPFAM" id="SSF56349">
    <property type="entry name" value="DNA breaking-rejoining enzymes"/>
    <property type="match status" value="1"/>
</dbReference>
<keyword evidence="1" id="KW-0233">DNA recombination</keyword>
<dbReference type="GO" id="GO:0006310">
    <property type="term" value="P:DNA recombination"/>
    <property type="evidence" value="ECO:0007669"/>
    <property type="project" value="UniProtKB-KW"/>
</dbReference>
<gene>
    <name evidence="2" type="ORF">C9940_00555</name>
</gene>
<protein>
    <recommendedName>
        <fullName evidence="3">Tyr recombinase domain-containing protein</fullName>
    </recommendedName>
</protein>
<sequence>MALSRQNLISPDIFPANPYPKINHQKKGERALSKSERAQVFKALGSELQYIASGEGSMSFYELGICAFAIAARTGLNPTPLLELPIDCLQQHPLKPSHRLLVSFKRRGKNTHIQSIRKSETLEFIVPVKATQVSVIIDLVLTRNKEIRKRSKYSQFLFVGKSRGGSSRGESRRLTNRLLSLAADELVNKYKLEDDDGNPINLNVMRLRKTFANHIWELSGQDTFVSAAVLGHGMRAHNDHYLEAPLEAKKHWNFMGKVLVESLLQAGNATEVVKENTPVAGCSDNLNGDRAPKNGSHCTSFLNCFICKNFVVTGDDLYRVYSLYWLLVRERERIGVHNWSRYYAHIIRIVDRQIAPQFDEKEVFQARANAKNTPHPFWRDPQMLQVGV</sequence>
<organism evidence="2">
    <name type="scientific">Pseudidiomarina aestuarii</name>
    <dbReference type="NCBI Taxonomy" id="624146"/>
    <lineage>
        <taxon>Bacteria</taxon>
        <taxon>Pseudomonadati</taxon>
        <taxon>Pseudomonadota</taxon>
        <taxon>Gammaproteobacteria</taxon>
        <taxon>Alteromonadales</taxon>
        <taxon>Idiomarinaceae</taxon>
        <taxon>Pseudidiomarina</taxon>
    </lineage>
</organism>
<evidence type="ECO:0008006" key="3">
    <source>
        <dbReference type="Google" id="ProtNLM"/>
    </source>
</evidence>
<accession>A0A2T4CZ52</accession>
<comment type="caution">
    <text evidence="2">The sequence shown here is derived from an EMBL/GenBank/DDBJ whole genome shotgun (WGS) entry which is preliminary data.</text>
</comment>
<dbReference type="EMBL" id="PYVN01000003">
    <property type="protein sequence ID" value="PTB86856.1"/>
    <property type="molecule type" value="Genomic_DNA"/>
</dbReference>
<evidence type="ECO:0000313" key="2">
    <source>
        <dbReference type="EMBL" id="PTB86856.1"/>
    </source>
</evidence>
<evidence type="ECO:0000256" key="1">
    <source>
        <dbReference type="ARBA" id="ARBA00023172"/>
    </source>
</evidence>